<dbReference type="Gene3D" id="2.40.170.20">
    <property type="entry name" value="TonB-dependent receptor, beta-barrel domain"/>
    <property type="match status" value="1"/>
</dbReference>
<feature type="domain" description="TonB-dependent receptor plug" evidence="14">
    <location>
        <begin position="116"/>
        <end position="220"/>
    </location>
</feature>
<feature type="domain" description="TonB-dependent receptor-like beta-barrel" evidence="13">
    <location>
        <begin position="385"/>
        <end position="946"/>
    </location>
</feature>
<evidence type="ECO:0000256" key="3">
    <source>
        <dbReference type="ARBA" id="ARBA00022452"/>
    </source>
</evidence>
<dbReference type="RefSeq" id="WP_157542281.1">
    <property type="nucleotide sequence ID" value="NZ_WQLA01000004.1"/>
</dbReference>
<comment type="subcellular location">
    <subcellularLocation>
        <location evidence="1 10">Cell outer membrane</location>
        <topology evidence="1 10">Multi-pass membrane protein</topology>
    </subcellularLocation>
</comment>
<evidence type="ECO:0000256" key="4">
    <source>
        <dbReference type="ARBA" id="ARBA00022692"/>
    </source>
</evidence>
<evidence type="ECO:0000256" key="1">
    <source>
        <dbReference type="ARBA" id="ARBA00004571"/>
    </source>
</evidence>
<dbReference type="Pfam" id="PF13715">
    <property type="entry name" value="CarbopepD_reg_2"/>
    <property type="match status" value="1"/>
</dbReference>
<dbReference type="InterPro" id="IPR023996">
    <property type="entry name" value="TonB-dep_OMP_SusC/RagA"/>
</dbReference>
<dbReference type="PROSITE" id="PS52016">
    <property type="entry name" value="TONB_DEPENDENT_REC_3"/>
    <property type="match status" value="1"/>
</dbReference>
<keyword evidence="8" id="KW-0675">Receptor</keyword>
<evidence type="ECO:0000256" key="8">
    <source>
        <dbReference type="ARBA" id="ARBA00023170"/>
    </source>
</evidence>
<evidence type="ECO:0000313" key="16">
    <source>
        <dbReference type="Proteomes" id="UP000434850"/>
    </source>
</evidence>
<sequence>MKRIFTRIVFLALLFLSSFAFAQNGTITGKVIDATDKQPLPGVTVKLSGSATGTQTDAQGSYTISAPANGTLTFSYIGYANQDVAINNRTTIDVNLAASNKSLEQVVVIGYGTQRKRDVTGSIGNVSGAELTKQPVQTPTQALQGKVAGVQVLGSGQPNAQPQLRIRGTGSVLGGANPLYVVDGVLTDDIRNINNNDIVSIDVLKDASAAIYGVRGANGVVIITTRKGKNGPPVIRYDANAGFRELSNKVQMANRDQYINYLRDASPNDVARDVAPLTTPGTTDWYDAVLRKGLQMSHNLSLAGGSEKTTYFFSANAFTDDGLIKTNSFDRYSFRSNIDVKITDNLTFGTQMSLTRSNERPVPLTGVYSNVYRAAPIIPAQDENGRYGNTSIWGNLGNPLLSLNKTNNQTINNRVQGNVYLEYKPIKSLTLRTALNADAYWNKQRNYNAKFAADGNIFTVAGGQQFSNFSTLFIQNDQSFWTVWDNTATWQQNFGQHNLTVLGGFTQEYIKTDLFSGSRRDVPEDPDLWYLNTGNPDVGAVYANSGTLFRRLSYLGRVNYSYAGKYLFNASFRADGSSRFSKKYGYFSTVGAGWVISQEDFLRDSKVISNLKLRGSWGQLGNDNIAQGLFITTVQPNLPYFYNNNLTLGSAIQDIKDPNLKWEKTTQFDFGIEYGFLNNKLTGEIDYYNKKVVDALTNVTLPAILGDPDALFVTNAASYRNSGVEFAIKWSDKIGKLNYTIGGNINYNKNEVVGLNGGQALLGGSIGNQGNITRTDNGQPIASYYVLQQTGIFQNQQQIDAAPSYNLGGYGKSIGGMIYADVSGPAGVPDGVVDSYDRVYAGSYQPKYYGGFNIGLDYENWDLSADFYGNWGNQIYNGRKAFRANALDNIQADYASNRWTPTNASNTDPRTIPQNMPASTYFVESGAFLRLNNLTLGYTFPAEMLKRIKINKIRIFAASQNFFTAKRYSGFTPELIPTDVISSGVDLNGYPTTRTFTFGLNVEF</sequence>
<dbReference type="AlphaFoldDB" id="A0A6I4IDS5"/>
<dbReference type="OrthoDB" id="9768177at2"/>
<evidence type="ECO:0000256" key="12">
    <source>
        <dbReference type="SAM" id="SignalP"/>
    </source>
</evidence>
<gene>
    <name evidence="15" type="ORF">GO816_12590</name>
</gene>
<comment type="caution">
    <text evidence="15">The sequence shown here is derived from an EMBL/GenBank/DDBJ whole genome shotgun (WGS) entry which is preliminary data.</text>
</comment>
<evidence type="ECO:0000256" key="7">
    <source>
        <dbReference type="ARBA" id="ARBA00023136"/>
    </source>
</evidence>
<feature type="signal peptide" evidence="12">
    <location>
        <begin position="1"/>
        <end position="22"/>
    </location>
</feature>
<dbReference type="InterPro" id="IPR008969">
    <property type="entry name" value="CarboxyPept-like_regulatory"/>
</dbReference>
<dbReference type="EMBL" id="WQLA01000004">
    <property type="protein sequence ID" value="MVN91968.1"/>
    <property type="molecule type" value="Genomic_DNA"/>
</dbReference>
<dbReference type="SUPFAM" id="SSF49464">
    <property type="entry name" value="Carboxypeptidase regulatory domain-like"/>
    <property type="match status" value="1"/>
</dbReference>
<dbReference type="InterPro" id="IPR000531">
    <property type="entry name" value="Beta-barrel_TonB"/>
</dbReference>
<dbReference type="Proteomes" id="UP000434850">
    <property type="component" value="Unassembled WGS sequence"/>
</dbReference>
<name>A0A6I4IDS5_9SPHI</name>
<reference evidence="15 16" key="1">
    <citation type="submission" date="2019-12" db="EMBL/GenBank/DDBJ databases">
        <title>Mucilaginibacter sp. HME9299 genome sequencing and assembly.</title>
        <authorList>
            <person name="Kang H."/>
            <person name="Kim H."/>
            <person name="Joh K."/>
        </authorList>
    </citation>
    <scope>NUCLEOTIDE SEQUENCE [LARGE SCALE GENOMIC DNA]</scope>
    <source>
        <strain evidence="15 16">HME9299</strain>
    </source>
</reference>
<proteinExistence type="inferred from homology"/>
<keyword evidence="2 10" id="KW-0813">Transport</keyword>
<feature type="chain" id="PRO_5026081664" evidence="12">
    <location>
        <begin position="23"/>
        <end position="1004"/>
    </location>
</feature>
<protein>
    <submittedName>
        <fullName evidence="15">SusC/RagA family TonB-linked outer membrane protein</fullName>
    </submittedName>
</protein>
<evidence type="ECO:0000256" key="2">
    <source>
        <dbReference type="ARBA" id="ARBA00022448"/>
    </source>
</evidence>
<keyword evidence="5 12" id="KW-0732">Signal</keyword>
<dbReference type="Gene3D" id="2.60.40.1120">
    <property type="entry name" value="Carboxypeptidase-like, regulatory domain"/>
    <property type="match status" value="1"/>
</dbReference>
<evidence type="ECO:0000313" key="15">
    <source>
        <dbReference type="EMBL" id="MVN91968.1"/>
    </source>
</evidence>
<dbReference type="NCBIfam" id="TIGR04056">
    <property type="entry name" value="OMP_RagA_SusC"/>
    <property type="match status" value="1"/>
</dbReference>
<dbReference type="InterPro" id="IPR012910">
    <property type="entry name" value="Plug_dom"/>
</dbReference>
<keyword evidence="7 10" id="KW-0472">Membrane</keyword>
<evidence type="ECO:0000259" key="14">
    <source>
        <dbReference type="Pfam" id="PF07715"/>
    </source>
</evidence>
<keyword evidence="9 10" id="KW-0998">Cell outer membrane</keyword>
<evidence type="ECO:0000259" key="13">
    <source>
        <dbReference type="Pfam" id="PF00593"/>
    </source>
</evidence>
<evidence type="ECO:0000256" key="6">
    <source>
        <dbReference type="ARBA" id="ARBA00023077"/>
    </source>
</evidence>
<dbReference type="Pfam" id="PF00593">
    <property type="entry name" value="TonB_dep_Rec_b-barrel"/>
    <property type="match status" value="1"/>
</dbReference>
<dbReference type="NCBIfam" id="TIGR04057">
    <property type="entry name" value="SusC_RagA_signa"/>
    <property type="match status" value="1"/>
</dbReference>
<keyword evidence="16" id="KW-1185">Reference proteome</keyword>
<dbReference type="PANTHER" id="PTHR30069:SF29">
    <property type="entry name" value="HEMOGLOBIN AND HEMOGLOBIN-HAPTOGLOBIN-BINDING PROTEIN 1-RELATED"/>
    <property type="match status" value="1"/>
</dbReference>
<dbReference type="InterPro" id="IPR036942">
    <property type="entry name" value="Beta-barrel_TonB_sf"/>
</dbReference>
<evidence type="ECO:0000256" key="5">
    <source>
        <dbReference type="ARBA" id="ARBA00022729"/>
    </source>
</evidence>
<evidence type="ECO:0000256" key="9">
    <source>
        <dbReference type="ARBA" id="ARBA00023237"/>
    </source>
</evidence>
<accession>A0A6I4IDS5</accession>
<dbReference type="GO" id="GO:0044718">
    <property type="term" value="P:siderophore transmembrane transport"/>
    <property type="evidence" value="ECO:0007669"/>
    <property type="project" value="TreeGrafter"/>
</dbReference>
<evidence type="ECO:0000256" key="10">
    <source>
        <dbReference type="PROSITE-ProRule" id="PRU01360"/>
    </source>
</evidence>
<dbReference type="SUPFAM" id="SSF56935">
    <property type="entry name" value="Porins"/>
    <property type="match status" value="1"/>
</dbReference>
<dbReference type="GO" id="GO:0009279">
    <property type="term" value="C:cell outer membrane"/>
    <property type="evidence" value="ECO:0007669"/>
    <property type="project" value="UniProtKB-SubCell"/>
</dbReference>
<dbReference type="InterPro" id="IPR039426">
    <property type="entry name" value="TonB-dep_rcpt-like"/>
</dbReference>
<dbReference type="Pfam" id="PF07715">
    <property type="entry name" value="Plug"/>
    <property type="match status" value="1"/>
</dbReference>
<dbReference type="InterPro" id="IPR037066">
    <property type="entry name" value="Plug_dom_sf"/>
</dbReference>
<evidence type="ECO:0000256" key="11">
    <source>
        <dbReference type="RuleBase" id="RU003357"/>
    </source>
</evidence>
<keyword evidence="4 10" id="KW-0812">Transmembrane</keyword>
<keyword evidence="6 11" id="KW-0798">TonB box</keyword>
<comment type="similarity">
    <text evidence="10 11">Belongs to the TonB-dependent receptor family.</text>
</comment>
<dbReference type="GO" id="GO:0015344">
    <property type="term" value="F:siderophore uptake transmembrane transporter activity"/>
    <property type="evidence" value="ECO:0007669"/>
    <property type="project" value="TreeGrafter"/>
</dbReference>
<dbReference type="InterPro" id="IPR023997">
    <property type="entry name" value="TonB-dep_OMP_SusC/RagA_CS"/>
</dbReference>
<keyword evidence="3 10" id="KW-1134">Transmembrane beta strand</keyword>
<dbReference type="Gene3D" id="2.170.130.10">
    <property type="entry name" value="TonB-dependent receptor, plug domain"/>
    <property type="match status" value="1"/>
</dbReference>
<organism evidence="15 16">
    <name type="scientific">Mucilaginibacter aquatilis</name>
    <dbReference type="NCBI Taxonomy" id="1517760"/>
    <lineage>
        <taxon>Bacteria</taxon>
        <taxon>Pseudomonadati</taxon>
        <taxon>Bacteroidota</taxon>
        <taxon>Sphingobacteriia</taxon>
        <taxon>Sphingobacteriales</taxon>
        <taxon>Sphingobacteriaceae</taxon>
        <taxon>Mucilaginibacter</taxon>
    </lineage>
</organism>
<dbReference type="PANTHER" id="PTHR30069">
    <property type="entry name" value="TONB-DEPENDENT OUTER MEMBRANE RECEPTOR"/>
    <property type="match status" value="1"/>
</dbReference>